<dbReference type="GO" id="GO:0005524">
    <property type="term" value="F:ATP binding"/>
    <property type="evidence" value="ECO:0007669"/>
    <property type="project" value="UniProtKB-UniRule"/>
</dbReference>
<evidence type="ECO:0000256" key="2">
    <source>
        <dbReference type="ARBA" id="ARBA00022679"/>
    </source>
</evidence>
<keyword evidence="2 6" id="KW-0808">Transferase</keyword>
<dbReference type="GO" id="GO:0006741">
    <property type="term" value="P:NADP+ biosynthetic process"/>
    <property type="evidence" value="ECO:0007669"/>
    <property type="project" value="UniProtKB-UniRule"/>
</dbReference>
<evidence type="ECO:0000256" key="5">
    <source>
        <dbReference type="ARBA" id="ARBA00023027"/>
    </source>
</evidence>
<dbReference type="PIRSF" id="PIRSF017565">
    <property type="entry name" value="Kin_ATP-NAD_euk"/>
    <property type="match status" value="1"/>
</dbReference>
<gene>
    <name evidence="7" type="primary">NADK2</name>
</gene>
<evidence type="ECO:0000313" key="8">
    <source>
        <dbReference type="Proteomes" id="UP000694569"/>
    </source>
</evidence>
<dbReference type="GO" id="GO:0005739">
    <property type="term" value="C:mitochondrion"/>
    <property type="evidence" value="ECO:0007669"/>
    <property type="project" value="UniProtKB-SubCell"/>
</dbReference>
<keyword evidence="8" id="KW-1185">Reference proteome</keyword>
<comment type="subunit">
    <text evidence="6">Homodimer.</text>
</comment>
<evidence type="ECO:0000313" key="7">
    <source>
        <dbReference type="Ensembl" id="ENSLLEP00000000313.1"/>
    </source>
</evidence>
<keyword evidence="6" id="KW-0547">Nucleotide-binding</keyword>
<dbReference type="OrthoDB" id="185618at2759"/>
<keyword evidence="4 6" id="KW-0521">NADP</keyword>
<reference evidence="7" key="2">
    <citation type="submission" date="2025-09" db="UniProtKB">
        <authorList>
            <consortium name="Ensembl"/>
        </authorList>
    </citation>
    <scope>IDENTIFICATION</scope>
</reference>
<dbReference type="Gene3D" id="3.40.50.10330">
    <property type="entry name" value="Probable inorganic polyphosphate/atp-NAD kinase, domain 1"/>
    <property type="match status" value="1"/>
</dbReference>
<comment type="catalytic activity">
    <reaction evidence="6">
        <text>NAD(+) + ATP = ADP + NADP(+) + H(+)</text>
        <dbReference type="Rhea" id="RHEA:18629"/>
        <dbReference type="ChEBI" id="CHEBI:15378"/>
        <dbReference type="ChEBI" id="CHEBI:30616"/>
        <dbReference type="ChEBI" id="CHEBI:57540"/>
        <dbReference type="ChEBI" id="CHEBI:58349"/>
        <dbReference type="ChEBI" id="CHEBI:456216"/>
        <dbReference type="EC" id="2.7.1.23"/>
    </reaction>
</comment>
<dbReference type="GO" id="GO:0003951">
    <property type="term" value="F:NAD+ kinase activity"/>
    <property type="evidence" value="ECO:0007669"/>
    <property type="project" value="UniProtKB-UniRule"/>
</dbReference>
<comment type="similarity">
    <text evidence="1 6">Belongs to the NAD kinase family.</text>
</comment>
<dbReference type="GO" id="GO:0042803">
    <property type="term" value="F:protein homodimerization activity"/>
    <property type="evidence" value="ECO:0007669"/>
    <property type="project" value="UniProtKB-UniRule"/>
</dbReference>
<dbReference type="GO" id="GO:0019674">
    <property type="term" value="P:NAD+ metabolic process"/>
    <property type="evidence" value="ECO:0007669"/>
    <property type="project" value="UniProtKB-UniRule"/>
</dbReference>
<accession>A0A8C5LP42</accession>
<dbReference type="Ensembl" id="ENSLLET00000000332.1">
    <property type="protein sequence ID" value="ENSLLEP00000000313.1"/>
    <property type="gene ID" value="ENSLLEG00000000199.1"/>
</dbReference>
<protein>
    <recommendedName>
        <fullName evidence="6">NAD kinase 2, mitochondrial</fullName>
        <ecNumber evidence="6">2.7.1.23</ecNumber>
    </recommendedName>
    <alternativeName>
        <fullName evidence="6">NAD kinase domain-containing protein 1, mitochondrial</fullName>
    </alternativeName>
</protein>
<organism evidence="7 8">
    <name type="scientific">Leptobrachium leishanense</name>
    <name type="common">Leishan spiny toad</name>
    <dbReference type="NCBI Taxonomy" id="445787"/>
    <lineage>
        <taxon>Eukaryota</taxon>
        <taxon>Metazoa</taxon>
        <taxon>Chordata</taxon>
        <taxon>Craniata</taxon>
        <taxon>Vertebrata</taxon>
        <taxon>Euteleostomi</taxon>
        <taxon>Amphibia</taxon>
        <taxon>Batrachia</taxon>
        <taxon>Anura</taxon>
        <taxon>Pelobatoidea</taxon>
        <taxon>Megophryidae</taxon>
        <taxon>Leptobrachium</taxon>
    </lineage>
</organism>
<keyword evidence="5 6" id="KW-0520">NAD</keyword>
<dbReference type="SUPFAM" id="SSF111331">
    <property type="entry name" value="NAD kinase/diacylglycerol kinase-like"/>
    <property type="match status" value="1"/>
</dbReference>
<reference evidence="7" key="1">
    <citation type="submission" date="2025-08" db="UniProtKB">
        <authorList>
            <consortium name="Ensembl"/>
        </authorList>
    </citation>
    <scope>IDENTIFICATION</scope>
</reference>
<keyword evidence="6" id="KW-0067">ATP-binding</keyword>
<dbReference type="InterPro" id="IPR016064">
    <property type="entry name" value="NAD/diacylglycerol_kinase_sf"/>
</dbReference>
<dbReference type="Proteomes" id="UP000694569">
    <property type="component" value="Unplaced"/>
</dbReference>
<comment type="function">
    <text evidence="6">Mitochondrial NAD(+) kinase that phosphorylates NAD(+) to yield NADP(+). Can use both ATP or inorganic polyphosphate as the phosphoryl donor.</text>
</comment>
<keyword evidence="3 6" id="KW-0418">Kinase</keyword>
<dbReference type="AlphaFoldDB" id="A0A8C5LP42"/>
<dbReference type="InterPro" id="IPR002504">
    <property type="entry name" value="NADK"/>
</dbReference>
<name>A0A8C5LP42_9ANUR</name>
<dbReference type="EC" id="2.7.1.23" evidence="6"/>
<evidence type="ECO:0000256" key="1">
    <source>
        <dbReference type="ARBA" id="ARBA00010995"/>
    </source>
</evidence>
<dbReference type="Gene3D" id="2.60.200.30">
    <property type="entry name" value="Probable inorganic polyphosphate/atp-NAD kinase, domain 2"/>
    <property type="match status" value="1"/>
</dbReference>
<keyword evidence="6" id="KW-0496">Mitochondrion</keyword>
<evidence type="ECO:0000256" key="4">
    <source>
        <dbReference type="ARBA" id="ARBA00022857"/>
    </source>
</evidence>
<sequence length="433" mass="48323">MSLLCARCCAAAMRSLAPRAVSARRSLSARPSAPGSTTGFRPQRVAVVTKTTRYEFEQQRNRYAGLSEGELRELLALKGSSYNGLLHRHNIHSENVENIVHSLRNEGIDVRLVKRRDYDEETVRWADAIISAGGDGTMLLAASKVLDRFKPVIGVNTDPERSEGHLCLPVQYTQALPEALRKLYRGEFRWLWRQRIRLFLEGTGINLTPVDLHDQQLSLEQHSKAHVGTENLQEQMSAAASGPHLLPVRALNEVFIGESLSSRVNYKSCKSRFTFSLHRASYYEISVDDGPWEKQKSSGLNVCTGTGSKAWSYNINKIAPQSVEEVLSIGECNICMCNASTCFFVPVTKEYNDSLVYSPEEPRMLFSVREPIANRVFSSSRQRGVTSKVCVRSRCWDACMVVDGGTSFEFNDGAIVSISMDPEDALCTVQLND</sequence>
<dbReference type="InterPro" id="IPR012355">
    <property type="entry name" value="NADK2_mit"/>
</dbReference>
<dbReference type="Pfam" id="PF01513">
    <property type="entry name" value="NAD_kinase"/>
    <property type="match status" value="1"/>
</dbReference>
<evidence type="ECO:0000256" key="6">
    <source>
        <dbReference type="PIRNR" id="PIRNR017565"/>
    </source>
</evidence>
<comment type="subcellular location">
    <subcellularLocation>
        <location evidence="6">Mitochondrion</location>
    </subcellularLocation>
</comment>
<evidence type="ECO:0000256" key="3">
    <source>
        <dbReference type="ARBA" id="ARBA00022777"/>
    </source>
</evidence>
<dbReference type="PANTHER" id="PTHR13158:SF5">
    <property type="entry name" value="NAD KINASE 2, MITOCHONDRIAL"/>
    <property type="match status" value="1"/>
</dbReference>
<dbReference type="GeneTree" id="ENSGT00390000006320"/>
<dbReference type="InterPro" id="IPR017437">
    <property type="entry name" value="ATP-NAD_kinase_PpnK-typ_C"/>
</dbReference>
<dbReference type="PANTHER" id="PTHR13158">
    <property type="match status" value="1"/>
</dbReference>
<dbReference type="InterPro" id="IPR017438">
    <property type="entry name" value="ATP-NAD_kinase_N"/>
</dbReference>
<proteinExistence type="inferred from homology"/>